<evidence type="ECO:0000313" key="2">
    <source>
        <dbReference type="EMBL" id="JAH54222.1"/>
    </source>
</evidence>
<proteinExistence type="predicted"/>
<evidence type="ECO:0000256" key="1">
    <source>
        <dbReference type="SAM" id="Phobius"/>
    </source>
</evidence>
<name>A0A0E9TL88_ANGAN</name>
<sequence length="49" mass="6078">MRQDMELLLTVKAVTWRMAYLPFLCMYSVVHNYLGLLHNFIYFLFWLLY</sequence>
<feature type="transmembrane region" description="Helical" evidence="1">
    <location>
        <begin position="20"/>
        <end position="48"/>
    </location>
</feature>
<organism evidence="2">
    <name type="scientific">Anguilla anguilla</name>
    <name type="common">European freshwater eel</name>
    <name type="synonym">Muraena anguilla</name>
    <dbReference type="NCBI Taxonomy" id="7936"/>
    <lineage>
        <taxon>Eukaryota</taxon>
        <taxon>Metazoa</taxon>
        <taxon>Chordata</taxon>
        <taxon>Craniata</taxon>
        <taxon>Vertebrata</taxon>
        <taxon>Euteleostomi</taxon>
        <taxon>Actinopterygii</taxon>
        <taxon>Neopterygii</taxon>
        <taxon>Teleostei</taxon>
        <taxon>Anguilliformes</taxon>
        <taxon>Anguillidae</taxon>
        <taxon>Anguilla</taxon>
    </lineage>
</organism>
<keyword evidence="1" id="KW-1133">Transmembrane helix</keyword>
<accession>A0A0E9TL88</accession>
<dbReference type="AlphaFoldDB" id="A0A0E9TL88"/>
<reference evidence="2" key="2">
    <citation type="journal article" date="2015" name="Fish Shellfish Immunol.">
        <title>Early steps in the European eel (Anguilla anguilla)-Vibrio vulnificus interaction in the gills: Role of the RtxA13 toxin.</title>
        <authorList>
            <person name="Callol A."/>
            <person name="Pajuelo D."/>
            <person name="Ebbesson L."/>
            <person name="Teles M."/>
            <person name="MacKenzie S."/>
            <person name="Amaro C."/>
        </authorList>
    </citation>
    <scope>NUCLEOTIDE SEQUENCE</scope>
</reference>
<keyword evidence="1" id="KW-0472">Membrane</keyword>
<keyword evidence="1" id="KW-0812">Transmembrane</keyword>
<dbReference type="EMBL" id="GBXM01054355">
    <property type="protein sequence ID" value="JAH54222.1"/>
    <property type="molecule type" value="Transcribed_RNA"/>
</dbReference>
<reference evidence="2" key="1">
    <citation type="submission" date="2014-11" db="EMBL/GenBank/DDBJ databases">
        <authorList>
            <person name="Amaro Gonzalez C."/>
        </authorList>
    </citation>
    <scope>NUCLEOTIDE SEQUENCE</scope>
</reference>
<protein>
    <submittedName>
        <fullName evidence="2">Uncharacterized protein</fullName>
    </submittedName>
</protein>